<feature type="domain" description="Plastocyanin-like" evidence="10">
    <location>
        <begin position="364"/>
        <end position="512"/>
    </location>
</feature>
<evidence type="ECO:0000313" key="12">
    <source>
        <dbReference type="EMBL" id="KTB02167.1"/>
    </source>
</evidence>
<dbReference type="CDD" id="cd13899">
    <property type="entry name" value="CuRO_3_Fet3p"/>
    <property type="match status" value="1"/>
</dbReference>
<dbReference type="CDD" id="cd13877">
    <property type="entry name" value="CuRO_2_Fet3p_like"/>
    <property type="match status" value="1"/>
</dbReference>
<keyword evidence="8" id="KW-0406">Ion transport</keyword>
<dbReference type="VEuPathDB" id="FungiDB:B1J91_K12738g"/>
<sequence>MLFSALLFWLFGCLASAKTHTFHFTVDWVDVKLDNGAHKKMIGFNGQWPMPDIHVMKGDRVELYLTNGFKDGMQTSLHFHGLSHNTSYGNEIQRDGPSMVTQCPIVSGQTYLYNFTVADQVGTYWYHAHEGSQYGDGFRAAFVIHDDDFPYEFDEEMTLSVADLYYKPYYEIKDTFLSRYNPTGAEPIPQMLLFNNSASGRLYFEPGKTYLLRIINMGLFVSQYLSIEDHEMTIVEVDGVYTKKNVTSMLYIATGQRMSVLIKAKTQNPKRNYAFMQLLDETMLDVIDPDLQLNVTNQLIYDKSKPDAKEYFFDSLEQATNEFYLEPYEDIDIFESYDKQITFDVRMKNLGDGVKYAFFNNITYVSPKIPTLTTALTSGKLATDPRIYGDNINVVVLEQNEIVEIVLNNYDTGKHPFHIHGHNFQIVQKSPGFHLDETFDESEQDQKTVRYNESAPLMDFPKHPIMRDTLVLEPNGHAVLRFRADNPGVWIFHCHVDWHLEQGLAAVFVESPLILQERETLSQNYKDVCSAAGMVNVGNAAGKSEDWLDMSGLPRQPKPLPDGFTAKGYFAFIICTLIGLWGLYSISNYGFSEVIPDDKAVFDSLKSVLDSNGISYSLEEH</sequence>
<dbReference type="InterPro" id="IPR044130">
    <property type="entry name" value="CuRO_2_Fet3-like"/>
</dbReference>
<dbReference type="InterPro" id="IPR002355">
    <property type="entry name" value="Cu_oxidase_Cu_BS"/>
</dbReference>
<accession>A0A0W0DZF1</accession>
<evidence type="ECO:0000256" key="4">
    <source>
        <dbReference type="ARBA" id="ARBA00022723"/>
    </source>
</evidence>
<keyword evidence="6" id="KW-0408">Iron</keyword>
<dbReference type="GO" id="GO:0000329">
    <property type="term" value="C:fungal-type vacuole membrane"/>
    <property type="evidence" value="ECO:0007669"/>
    <property type="project" value="EnsemblFungi"/>
</dbReference>
<evidence type="ECO:0000259" key="10">
    <source>
        <dbReference type="Pfam" id="PF07731"/>
    </source>
</evidence>
<dbReference type="PANTHER" id="PTHR11709">
    <property type="entry name" value="MULTI-COPPER OXIDASE"/>
    <property type="match status" value="1"/>
</dbReference>
<dbReference type="Pfam" id="PF07732">
    <property type="entry name" value="Cu-oxidase_3"/>
    <property type="match status" value="1"/>
</dbReference>
<dbReference type="InterPro" id="IPR008972">
    <property type="entry name" value="Cupredoxin"/>
</dbReference>
<dbReference type="InterPro" id="IPR011707">
    <property type="entry name" value="Cu-oxidase-like_N"/>
</dbReference>
<evidence type="ECO:0000313" key="13">
    <source>
        <dbReference type="Proteomes" id="UP000054886"/>
    </source>
</evidence>
<comment type="caution">
    <text evidence="12">The sequence shown here is derived from an EMBL/GenBank/DDBJ whole genome shotgun (WGS) entry which is preliminary data.</text>
</comment>
<feature type="domain" description="Plastocyanin-like" evidence="11">
    <location>
        <begin position="26"/>
        <end position="147"/>
    </location>
</feature>
<dbReference type="Pfam" id="PF07731">
    <property type="entry name" value="Cu-oxidase_2"/>
    <property type="match status" value="1"/>
</dbReference>
<dbReference type="GO" id="GO:0034755">
    <property type="term" value="P:iron ion transmembrane transport"/>
    <property type="evidence" value="ECO:0007669"/>
    <property type="project" value="EnsemblFungi"/>
</dbReference>
<organism evidence="12 13">
    <name type="scientific">Candida glabrata</name>
    <name type="common">Yeast</name>
    <name type="synonym">Torulopsis glabrata</name>
    <dbReference type="NCBI Taxonomy" id="5478"/>
    <lineage>
        <taxon>Eukaryota</taxon>
        <taxon>Fungi</taxon>
        <taxon>Dikarya</taxon>
        <taxon>Ascomycota</taxon>
        <taxon>Saccharomycotina</taxon>
        <taxon>Saccharomycetes</taxon>
        <taxon>Saccharomycetales</taxon>
        <taxon>Saccharomycetaceae</taxon>
        <taxon>Nakaseomyces</taxon>
    </lineage>
</organism>
<dbReference type="PROSITE" id="PS00079">
    <property type="entry name" value="MULTICOPPER_OXIDASE1"/>
    <property type="match status" value="1"/>
</dbReference>
<dbReference type="InterPro" id="IPR011706">
    <property type="entry name" value="Cu-oxidase_C"/>
</dbReference>
<keyword evidence="5" id="KW-0560">Oxidoreductase</keyword>
<comment type="cofactor">
    <cofactor evidence="1">
        <name>Cu cation</name>
        <dbReference type="ChEBI" id="CHEBI:23378"/>
    </cofactor>
</comment>
<dbReference type="Proteomes" id="UP000054886">
    <property type="component" value="Unassembled WGS sequence"/>
</dbReference>
<dbReference type="GO" id="GO:0061841">
    <property type="term" value="C:high-affinity iron exporter complex"/>
    <property type="evidence" value="ECO:0007669"/>
    <property type="project" value="EnsemblFungi"/>
</dbReference>
<evidence type="ECO:0000256" key="7">
    <source>
        <dbReference type="ARBA" id="ARBA00023008"/>
    </source>
</evidence>
<evidence type="ECO:0000256" key="6">
    <source>
        <dbReference type="ARBA" id="ARBA00023004"/>
    </source>
</evidence>
<dbReference type="GO" id="GO:0010106">
    <property type="term" value="P:cellular response to iron ion starvation"/>
    <property type="evidence" value="ECO:0007669"/>
    <property type="project" value="TreeGrafter"/>
</dbReference>
<protein>
    <submittedName>
        <fullName evidence="12">Iron transport multicopper oxidase FET5</fullName>
    </submittedName>
</protein>
<dbReference type="InterPro" id="IPR045087">
    <property type="entry name" value="Cu-oxidase_fam"/>
</dbReference>
<dbReference type="EMBL" id="LLZZ01000126">
    <property type="protein sequence ID" value="KTB02167.1"/>
    <property type="molecule type" value="Genomic_DNA"/>
</dbReference>
<dbReference type="GO" id="GO:0005507">
    <property type="term" value="F:copper ion binding"/>
    <property type="evidence" value="ECO:0007669"/>
    <property type="project" value="InterPro"/>
</dbReference>
<dbReference type="InterPro" id="IPR001117">
    <property type="entry name" value="Cu-oxidase_2nd"/>
</dbReference>
<feature type="domain" description="Plastocyanin-like" evidence="9">
    <location>
        <begin position="156"/>
        <end position="282"/>
    </location>
</feature>
<dbReference type="FunFam" id="2.60.40.420:FF:000024">
    <property type="entry name" value="FET5p Multicopper oxidase"/>
    <property type="match status" value="1"/>
</dbReference>
<dbReference type="GO" id="GO:0045121">
    <property type="term" value="C:membrane raft"/>
    <property type="evidence" value="ECO:0007669"/>
    <property type="project" value="EnsemblFungi"/>
</dbReference>
<dbReference type="VEuPathDB" id="FungiDB:GWK60_K12485"/>
<dbReference type="SUPFAM" id="SSF49503">
    <property type="entry name" value="Cupredoxins"/>
    <property type="match status" value="3"/>
</dbReference>
<keyword evidence="8" id="KW-0813">Transport</keyword>
<evidence type="ECO:0000256" key="3">
    <source>
        <dbReference type="ARBA" id="ARBA00022496"/>
    </source>
</evidence>
<dbReference type="VEuPathDB" id="FungiDB:CAGL0K12738g"/>
<dbReference type="InterPro" id="IPR033138">
    <property type="entry name" value="Cu_oxidase_CS"/>
</dbReference>
<evidence type="ECO:0000256" key="1">
    <source>
        <dbReference type="ARBA" id="ARBA00001935"/>
    </source>
</evidence>
<dbReference type="PROSITE" id="PS00080">
    <property type="entry name" value="MULTICOPPER_OXIDASE2"/>
    <property type="match status" value="1"/>
</dbReference>
<dbReference type="GO" id="GO:0033215">
    <property type="term" value="P:reductive iron assimilation"/>
    <property type="evidence" value="ECO:0007669"/>
    <property type="project" value="TreeGrafter"/>
</dbReference>
<keyword evidence="7" id="KW-0186">Copper</keyword>
<dbReference type="AlphaFoldDB" id="A0A0W0DZF1"/>
<evidence type="ECO:0000256" key="8">
    <source>
        <dbReference type="ARBA" id="ARBA00023065"/>
    </source>
</evidence>
<evidence type="ECO:0000259" key="11">
    <source>
        <dbReference type="Pfam" id="PF07732"/>
    </source>
</evidence>
<evidence type="ECO:0000256" key="5">
    <source>
        <dbReference type="ARBA" id="ARBA00023002"/>
    </source>
</evidence>
<dbReference type="Gene3D" id="2.60.40.420">
    <property type="entry name" value="Cupredoxins - blue copper proteins"/>
    <property type="match status" value="3"/>
</dbReference>
<dbReference type="VEuPathDB" id="FungiDB:GVI51_K12573"/>
<proteinExistence type="inferred from homology"/>
<evidence type="ECO:0000256" key="2">
    <source>
        <dbReference type="ARBA" id="ARBA00010609"/>
    </source>
</evidence>
<dbReference type="GO" id="GO:0004322">
    <property type="term" value="F:ferroxidase activity"/>
    <property type="evidence" value="ECO:0007669"/>
    <property type="project" value="EnsemblFungi"/>
</dbReference>
<comment type="similarity">
    <text evidence="2">Belongs to the multicopper oxidase family.</text>
</comment>
<keyword evidence="3" id="KW-0410">Iron transport</keyword>
<gene>
    <name evidence="12" type="ORF">AO440_003788</name>
</gene>
<dbReference type="PANTHER" id="PTHR11709:SF434">
    <property type="entry name" value="IRON TRANSPORT MULTICOPPER OXIDASE FET5-RELATED"/>
    <property type="match status" value="1"/>
</dbReference>
<reference evidence="12 13" key="1">
    <citation type="submission" date="2015-10" db="EMBL/GenBank/DDBJ databases">
        <title>Draft genomes sequences of Candida glabrata isolates 1A, 1B, 2A, 2B, 3A and 3B.</title>
        <authorList>
            <person name="Haavelsrud O.E."/>
            <person name="Gaustad P."/>
        </authorList>
    </citation>
    <scope>NUCLEOTIDE SEQUENCE [LARGE SCALE GENOMIC DNA]</scope>
    <source>
        <strain evidence="12">910700640</strain>
    </source>
</reference>
<dbReference type="Pfam" id="PF00394">
    <property type="entry name" value="Cu-oxidase"/>
    <property type="match status" value="1"/>
</dbReference>
<evidence type="ECO:0000259" key="9">
    <source>
        <dbReference type="Pfam" id="PF00394"/>
    </source>
</evidence>
<name>A0A0W0DZF1_CANGB</name>
<keyword evidence="4" id="KW-0479">Metal-binding</keyword>